<sequence>MRPHVHFNSESFEVCERVSGLYNDLWWLADVSSQCFYPPRQVWYQFIDPGGMKGLVSTRADSNLRSIMQEAEPLTATLHPPFCDIKKSKADWDVAFDFDHRLALDHFHGTTPGKESWSSPLNKLDVAVLKEDESRKKCSKKEIKTKIADQGESRWGWLLH</sequence>
<organism evidence="1 2">
    <name type="scientific">Necator americanus</name>
    <name type="common">Human hookworm</name>
    <dbReference type="NCBI Taxonomy" id="51031"/>
    <lineage>
        <taxon>Eukaryota</taxon>
        <taxon>Metazoa</taxon>
        <taxon>Ecdysozoa</taxon>
        <taxon>Nematoda</taxon>
        <taxon>Chromadorea</taxon>
        <taxon>Rhabditida</taxon>
        <taxon>Rhabditina</taxon>
        <taxon>Rhabditomorpha</taxon>
        <taxon>Strongyloidea</taxon>
        <taxon>Ancylostomatidae</taxon>
        <taxon>Bunostominae</taxon>
        <taxon>Necator</taxon>
    </lineage>
</organism>
<comment type="caution">
    <text evidence="1">The sequence shown here is derived from an EMBL/GenBank/DDBJ whole genome shotgun (WGS) entry which is preliminary data.</text>
</comment>
<evidence type="ECO:0000313" key="2">
    <source>
        <dbReference type="Proteomes" id="UP001303046"/>
    </source>
</evidence>
<name>A0ABR1D4A9_NECAM</name>
<proteinExistence type="predicted"/>
<dbReference type="Proteomes" id="UP001303046">
    <property type="component" value="Unassembled WGS sequence"/>
</dbReference>
<evidence type="ECO:0000313" key="1">
    <source>
        <dbReference type="EMBL" id="KAK6745075.1"/>
    </source>
</evidence>
<reference evidence="1 2" key="1">
    <citation type="submission" date="2023-08" db="EMBL/GenBank/DDBJ databases">
        <title>A Necator americanus chromosomal reference genome.</title>
        <authorList>
            <person name="Ilik V."/>
            <person name="Petrzelkova K.J."/>
            <person name="Pardy F."/>
            <person name="Fuh T."/>
            <person name="Niatou-Singa F.S."/>
            <person name="Gouil Q."/>
            <person name="Baker L."/>
            <person name="Ritchie M.E."/>
            <person name="Jex A.R."/>
            <person name="Gazzola D."/>
            <person name="Li H."/>
            <person name="Toshio Fujiwara R."/>
            <person name="Zhan B."/>
            <person name="Aroian R.V."/>
            <person name="Pafco B."/>
            <person name="Schwarz E.M."/>
        </authorList>
    </citation>
    <scope>NUCLEOTIDE SEQUENCE [LARGE SCALE GENOMIC DNA]</scope>
    <source>
        <strain evidence="1 2">Aroian</strain>
        <tissue evidence="1">Whole animal</tissue>
    </source>
</reference>
<protein>
    <submittedName>
        <fullName evidence="1">Uncharacterized protein</fullName>
    </submittedName>
</protein>
<accession>A0ABR1D4A9</accession>
<dbReference type="EMBL" id="JAVFWL010000003">
    <property type="protein sequence ID" value="KAK6745075.1"/>
    <property type="molecule type" value="Genomic_DNA"/>
</dbReference>
<keyword evidence="2" id="KW-1185">Reference proteome</keyword>
<gene>
    <name evidence="1" type="primary">Necator_chrIII.g12420</name>
    <name evidence="1" type="ORF">RB195_011654</name>
</gene>